<organism evidence="2 3">
    <name type="scientific">Desulfocapsa sulfexigens (strain DSM 10523 / SB164P1)</name>
    <dbReference type="NCBI Taxonomy" id="1167006"/>
    <lineage>
        <taxon>Bacteria</taxon>
        <taxon>Pseudomonadati</taxon>
        <taxon>Thermodesulfobacteriota</taxon>
        <taxon>Desulfobulbia</taxon>
        <taxon>Desulfobulbales</taxon>
        <taxon>Desulfocapsaceae</taxon>
        <taxon>Desulfocapsa</taxon>
    </lineage>
</organism>
<dbReference type="AlphaFoldDB" id="M1PEB1"/>
<keyword evidence="3" id="KW-1185">Reference proteome</keyword>
<dbReference type="Pfam" id="PF18765">
    <property type="entry name" value="Polbeta"/>
    <property type="match status" value="1"/>
</dbReference>
<dbReference type="SUPFAM" id="SSF81301">
    <property type="entry name" value="Nucleotidyltransferase"/>
    <property type="match status" value="1"/>
</dbReference>
<dbReference type="STRING" id="1167006.UWK_03395"/>
<dbReference type="InterPro" id="IPR043519">
    <property type="entry name" value="NT_sf"/>
</dbReference>
<dbReference type="Proteomes" id="UP000011721">
    <property type="component" value="Chromosome"/>
</dbReference>
<reference evidence="3" key="1">
    <citation type="journal article" date="2013" name="Stand. Genomic Sci.">
        <title>Complete genome sequence of Desulfocapsa sulfexigens, a marine deltaproteobacterium specialized in disproportionating inorganic sulfur compounds.</title>
        <authorList>
            <person name="Finster K.W."/>
            <person name="Kjeldsen K.U."/>
            <person name="Kube M."/>
            <person name="Reinhardt R."/>
            <person name="Mussmann M."/>
            <person name="Amann R."/>
            <person name="Schreiber L."/>
        </authorList>
    </citation>
    <scope>NUCLEOTIDE SEQUENCE [LARGE SCALE GENOMIC DNA]</scope>
    <source>
        <strain evidence="3">DSM 10523 / SB164P1</strain>
    </source>
</reference>
<evidence type="ECO:0000259" key="1">
    <source>
        <dbReference type="Pfam" id="PF18765"/>
    </source>
</evidence>
<dbReference type="EMBL" id="CP003985">
    <property type="protein sequence ID" value="AGF79912.1"/>
    <property type="molecule type" value="Genomic_DNA"/>
</dbReference>
<dbReference type="HOGENOM" id="CLU_3024785_0_0_7"/>
<sequence>MDSVENSSRSLERIKKFLENDPDIQQAILFGSYATGTNTKRSEKNRFNPTLFDKN</sequence>
<protein>
    <submittedName>
        <fullName evidence="2">Nucleotidyltransferase family protein</fullName>
    </submittedName>
</protein>
<accession>M1PEB1</accession>
<dbReference type="CDD" id="cd05403">
    <property type="entry name" value="NT_KNTase_like"/>
    <property type="match status" value="1"/>
</dbReference>
<evidence type="ECO:0000313" key="3">
    <source>
        <dbReference type="Proteomes" id="UP000011721"/>
    </source>
</evidence>
<dbReference type="RefSeq" id="WP_015405594.1">
    <property type="nucleotide sequence ID" value="NC_020304.1"/>
</dbReference>
<dbReference type="OrthoDB" id="9810452at2"/>
<gene>
    <name evidence="2" type="ordered locus">UWK_03395</name>
</gene>
<dbReference type="Gene3D" id="3.30.460.10">
    <property type="entry name" value="Beta Polymerase, domain 2"/>
    <property type="match status" value="1"/>
</dbReference>
<dbReference type="InterPro" id="IPR041633">
    <property type="entry name" value="Polbeta"/>
</dbReference>
<proteinExistence type="predicted"/>
<dbReference type="KEGG" id="dsf:UWK_03395"/>
<evidence type="ECO:0000313" key="2">
    <source>
        <dbReference type="EMBL" id="AGF79912.1"/>
    </source>
</evidence>
<feature type="domain" description="Polymerase beta nucleotidyltransferase" evidence="1">
    <location>
        <begin position="12"/>
        <end position="42"/>
    </location>
</feature>
<name>M1PEB1_DESSD</name>
<dbReference type="GO" id="GO:0016740">
    <property type="term" value="F:transferase activity"/>
    <property type="evidence" value="ECO:0007669"/>
    <property type="project" value="UniProtKB-KW"/>
</dbReference>
<keyword evidence="2" id="KW-0808">Transferase</keyword>